<dbReference type="EMBL" id="JACDQQ010000631">
    <property type="protein sequence ID" value="MBA0084594.1"/>
    <property type="molecule type" value="Genomic_DNA"/>
</dbReference>
<proteinExistence type="predicted"/>
<evidence type="ECO:0008006" key="4">
    <source>
        <dbReference type="Google" id="ProtNLM"/>
    </source>
</evidence>
<gene>
    <name evidence="2" type="ORF">HRJ53_06345</name>
</gene>
<sequence>MALTHKLRKPVAWGEALRSRKRVLVAGAFLALGIAGVLAFLLLGCGGGNSAPASPPLPPAVQPLEVSDVQNIVQAAVNSVNVDMVVAVVDRAGFVLGVFRTPNAPAMSMGNFGQPVDASDLAVALGRTGAFFSNDQAPLSSRTVRFISGIHFPPGVANQPPADLYGIENTNRGCTLVNDPDFQSKIPPSLTLNGGFGPGVVTGKADTNDSSATAVNPGGLPIFYKNVVLGGIGVVTSASNSNVAEFAAFTGSTTARTGPTLSLIHI</sequence>
<keyword evidence="3" id="KW-1185">Reference proteome</keyword>
<evidence type="ECO:0000313" key="3">
    <source>
        <dbReference type="Proteomes" id="UP000567293"/>
    </source>
</evidence>
<reference evidence="2" key="1">
    <citation type="submission" date="2020-06" db="EMBL/GenBank/DDBJ databases">
        <title>Legume-microbial interactions unlock mineral nutrients during tropical forest succession.</title>
        <authorList>
            <person name="Epihov D.Z."/>
        </authorList>
    </citation>
    <scope>NUCLEOTIDE SEQUENCE [LARGE SCALE GENOMIC DNA]</scope>
    <source>
        <strain evidence="2">Pan2503</strain>
    </source>
</reference>
<protein>
    <recommendedName>
        <fullName evidence="4">Heme-binding protein</fullName>
    </recommendedName>
</protein>
<comment type="caution">
    <text evidence="2">The sequence shown here is derived from an EMBL/GenBank/DDBJ whole genome shotgun (WGS) entry which is preliminary data.</text>
</comment>
<organism evidence="2 3">
    <name type="scientific">Candidatus Acidiferrum panamense</name>
    <dbReference type="NCBI Taxonomy" id="2741543"/>
    <lineage>
        <taxon>Bacteria</taxon>
        <taxon>Pseudomonadati</taxon>
        <taxon>Acidobacteriota</taxon>
        <taxon>Terriglobia</taxon>
        <taxon>Candidatus Acidiferrales</taxon>
        <taxon>Candidatus Acidiferrum</taxon>
    </lineage>
</organism>
<dbReference type="InterPro" id="IPR038084">
    <property type="entry name" value="PduO/GlcC-like_sf"/>
</dbReference>
<keyword evidence="1" id="KW-1133">Transmembrane helix</keyword>
<evidence type="ECO:0000313" key="2">
    <source>
        <dbReference type="EMBL" id="MBA0084594.1"/>
    </source>
</evidence>
<feature type="transmembrane region" description="Helical" evidence="1">
    <location>
        <begin position="23"/>
        <end position="43"/>
    </location>
</feature>
<accession>A0A7V8NNI8</accession>
<keyword evidence="1" id="KW-0812">Transmembrane</keyword>
<name>A0A7V8NNI8_9BACT</name>
<dbReference type="AlphaFoldDB" id="A0A7V8NNI8"/>
<keyword evidence="1" id="KW-0472">Membrane</keyword>
<dbReference type="Gene3D" id="3.30.450.150">
    <property type="entry name" value="Haem-degrading domain"/>
    <property type="match status" value="1"/>
</dbReference>
<feature type="non-terminal residue" evidence="2">
    <location>
        <position position="266"/>
    </location>
</feature>
<evidence type="ECO:0000256" key="1">
    <source>
        <dbReference type="SAM" id="Phobius"/>
    </source>
</evidence>
<dbReference type="Proteomes" id="UP000567293">
    <property type="component" value="Unassembled WGS sequence"/>
</dbReference>